<dbReference type="Proteomes" id="UP000251993">
    <property type="component" value="Chromosome"/>
</dbReference>
<feature type="domain" description="Tyr recombinase" evidence="6">
    <location>
        <begin position="225"/>
        <end position="430"/>
    </location>
</feature>
<dbReference type="InterPro" id="IPR011010">
    <property type="entry name" value="DNA_brk_join_enz"/>
</dbReference>
<keyword evidence="4" id="KW-0233">DNA recombination</keyword>
<dbReference type="InterPro" id="IPR044068">
    <property type="entry name" value="CB"/>
</dbReference>
<dbReference type="InterPro" id="IPR002104">
    <property type="entry name" value="Integrase_catalytic"/>
</dbReference>
<dbReference type="InterPro" id="IPR010998">
    <property type="entry name" value="Integrase_recombinase_N"/>
</dbReference>
<dbReference type="Pfam" id="PF00589">
    <property type="entry name" value="Phage_integrase"/>
    <property type="match status" value="1"/>
</dbReference>
<dbReference type="EMBL" id="CP030850">
    <property type="protein sequence ID" value="AXE21322.1"/>
    <property type="molecule type" value="Genomic_DNA"/>
</dbReference>
<evidence type="ECO:0000256" key="2">
    <source>
        <dbReference type="ARBA" id="ARBA00022908"/>
    </source>
</evidence>
<evidence type="ECO:0000256" key="4">
    <source>
        <dbReference type="ARBA" id="ARBA00023172"/>
    </source>
</evidence>
<dbReference type="GO" id="GO:0003677">
    <property type="term" value="F:DNA binding"/>
    <property type="evidence" value="ECO:0007669"/>
    <property type="project" value="UniProtKB-UniRule"/>
</dbReference>
<dbReference type="CDD" id="cd01185">
    <property type="entry name" value="INTN1_C_like"/>
    <property type="match status" value="1"/>
</dbReference>
<dbReference type="PROSITE" id="PS51900">
    <property type="entry name" value="CB"/>
    <property type="match status" value="1"/>
</dbReference>
<gene>
    <name evidence="8" type="ORF">DR864_00210</name>
    <name evidence="9" type="ORF">DR864_28075</name>
</gene>
<dbReference type="InterPro" id="IPR050090">
    <property type="entry name" value="Tyrosine_recombinase_XerCD"/>
</dbReference>
<protein>
    <recommendedName>
        <fullName evidence="11">Site-specific recombinase XerD</fullName>
    </recommendedName>
</protein>
<evidence type="ECO:0000313" key="10">
    <source>
        <dbReference type="Proteomes" id="UP000251993"/>
    </source>
</evidence>
<sequence>MLNVKFKLRKLGPDPASVGRVFLVCYFNREEFMFYTSLNAARHQWDDKKQEFRRNYDGWQKANMVLDNLKNIVKTYEKDCILAQKPLEADVLKRLLQGKKQQDTNQRPISKWYEMFIEAKQMEGLKPASIRAHKATMEHFLDFIKTKAKNLTLDTYPDETHQRFLAYLRSKRDYHPNYLGAIHKNLKVFFRFCTENGAKLAVNHARLKRIYIPPKREFLTQEELKKWIALDETAWNVWLESLSGGKDHIPEWQYIEKTRDAFFFQALTGLRHSDLFRLTEDHLLELEGGAKALRFVPQKTTSVKNRSTRQVTIGLIPPALAILEKYKGGLFLLPVSHLRHYNRFIQLAAHAAGFTEAVEVVEFIKGVPVSVQKPKYETITSHIARHTFGTISRVLGIDLSDLKDLMGHSDVRTTAIYDHMANEYKAIKQLKAWGDF</sequence>
<evidence type="ECO:0000313" key="8">
    <source>
        <dbReference type="EMBL" id="AXE16255.1"/>
    </source>
</evidence>
<evidence type="ECO:0000256" key="5">
    <source>
        <dbReference type="PROSITE-ProRule" id="PRU01248"/>
    </source>
</evidence>
<organism evidence="9 10">
    <name type="scientific">Runella rosea</name>
    <dbReference type="NCBI Taxonomy" id="2259595"/>
    <lineage>
        <taxon>Bacteria</taxon>
        <taxon>Pseudomonadati</taxon>
        <taxon>Bacteroidota</taxon>
        <taxon>Cytophagia</taxon>
        <taxon>Cytophagales</taxon>
        <taxon>Spirosomataceae</taxon>
        <taxon>Runella</taxon>
    </lineage>
</organism>
<dbReference type="RefSeq" id="WP_114065076.1">
    <property type="nucleotide sequence ID" value="NZ_CP030850.1"/>
</dbReference>
<evidence type="ECO:0000259" key="7">
    <source>
        <dbReference type="PROSITE" id="PS51900"/>
    </source>
</evidence>
<dbReference type="AlphaFoldDB" id="A0A344TRQ1"/>
<keyword evidence="3 5" id="KW-0238">DNA-binding</keyword>
<evidence type="ECO:0000256" key="1">
    <source>
        <dbReference type="ARBA" id="ARBA00008857"/>
    </source>
</evidence>
<dbReference type="GO" id="GO:0015074">
    <property type="term" value="P:DNA integration"/>
    <property type="evidence" value="ECO:0007669"/>
    <property type="project" value="UniProtKB-KW"/>
</dbReference>
<dbReference type="KEGG" id="run:DR864_28075"/>
<dbReference type="Gene3D" id="1.10.150.130">
    <property type="match status" value="1"/>
</dbReference>
<dbReference type="KEGG" id="run:DR864_00210"/>
<accession>A0A344TRQ1</accession>
<evidence type="ECO:0000313" key="9">
    <source>
        <dbReference type="EMBL" id="AXE21322.1"/>
    </source>
</evidence>
<dbReference type="OrthoDB" id="1098628at2"/>
<evidence type="ECO:0000259" key="6">
    <source>
        <dbReference type="PROSITE" id="PS51898"/>
    </source>
</evidence>
<feature type="domain" description="Core-binding (CB)" evidence="7">
    <location>
        <begin position="107"/>
        <end position="194"/>
    </location>
</feature>
<keyword evidence="10" id="KW-1185">Reference proteome</keyword>
<evidence type="ECO:0008006" key="11">
    <source>
        <dbReference type="Google" id="ProtNLM"/>
    </source>
</evidence>
<dbReference type="PANTHER" id="PTHR30349:SF41">
    <property type="entry name" value="INTEGRASE_RECOMBINASE PROTEIN MJ0367-RELATED"/>
    <property type="match status" value="1"/>
</dbReference>
<proteinExistence type="inferred from homology"/>
<evidence type="ECO:0000256" key="3">
    <source>
        <dbReference type="ARBA" id="ARBA00023125"/>
    </source>
</evidence>
<dbReference type="Gene3D" id="1.10.443.10">
    <property type="entry name" value="Intergrase catalytic core"/>
    <property type="match status" value="1"/>
</dbReference>
<keyword evidence="2" id="KW-0229">DNA integration</keyword>
<dbReference type="InterPro" id="IPR013762">
    <property type="entry name" value="Integrase-like_cat_sf"/>
</dbReference>
<comment type="similarity">
    <text evidence="1">Belongs to the 'phage' integrase family.</text>
</comment>
<dbReference type="GO" id="GO:0006310">
    <property type="term" value="P:DNA recombination"/>
    <property type="evidence" value="ECO:0007669"/>
    <property type="project" value="UniProtKB-KW"/>
</dbReference>
<name>A0A344TRQ1_9BACT</name>
<dbReference type="PROSITE" id="PS51898">
    <property type="entry name" value="TYR_RECOMBINASE"/>
    <property type="match status" value="1"/>
</dbReference>
<reference evidence="9 10" key="1">
    <citation type="submission" date="2018-07" db="EMBL/GenBank/DDBJ databases">
        <title>Genome sequencing of Runella.</title>
        <authorList>
            <person name="Baek M.-G."/>
            <person name="Yi H."/>
        </authorList>
    </citation>
    <scope>NUCLEOTIDE SEQUENCE [LARGE SCALE GENOMIC DNA]</scope>
    <source>
        <strain evidence="9 10">HYN0085</strain>
    </source>
</reference>
<dbReference type="EMBL" id="CP030850">
    <property type="protein sequence ID" value="AXE16255.1"/>
    <property type="molecule type" value="Genomic_DNA"/>
</dbReference>
<dbReference type="PANTHER" id="PTHR30349">
    <property type="entry name" value="PHAGE INTEGRASE-RELATED"/>
    <property type="match status" value="1"/>
</dbReference>
<dbReference type="SUPFAM" id="SSF56349">
    <property type="entry name" value="DNA breaking-rejoining enzymes"/>
    <property type="match status" value="1"/>
</dbReference>